<reference evidence="2 3" key="1">
    <citation type="submission" date="2016-04" db="EMBL/GenBank/DDBJ databases">
        <authorList>
            <person name="Evans L.H."/>
            <person name="Alamgir A."/>
            <person name="Owens N."/>
            <person name="Weber N.D."/>
            <person name="Virtaneva K."/>
            <person name="Barbian K."/>
            <person name="Babar A."/>
            <person name="Rosenke K."/>
        </authorList>
    </citation>
    <scope>NUCLEOTIDE SEQUENCE [LARGE SCALE GENOMIC DNA]</scope>
    <source>
        <strain evidence="2 3">PMB02</strain>
    </source>
</reference>
<dbReference type="InterPro" id="IPR035965">
    <property type="entry name" value="PAS-like_dom_sf"/>
</dbReference>
<sequence length="157" mass="17099">MAALYELEPADLRSGAPIPLLLARIHPEDRGAVKARIQRAADEGGSYVVTYRLLSRDGSVRRVLSCGRCVHDDAGRPIEGRGVIIDLTGCPTDAGDEAEADVDTPDSPLERAAEHGLALRRAVDECRDPFLRRLADMLLLEVGRRLAAEPVPPAWRN</sequence>
<feature type="domain" description="PAS fold-3" evidence="1">
    <location>
        <begin position="7"/>
        <end position="83"/>
    </location>
</feature>
<protein>
    <recommendedName>
        <fullName evidence="1">PAS fold-3 domain-containing protein</fullName>
    </recommendedName>
</protein>
<dbReference type="Pfam" id="PF08447">
    <property type="entry name" value="PAS_3"/>
    <property type="match status" value="1"/>
</dbReference>
<evidence type="ECO:0000313" key="2">
    <source>
        <dbReference type="EMBL" id="OAS25743.1"/>
    </source>
</evidence>
<dbReference type="Gene3D" id="3.30.450.20">
    <property type="entry name" value="PAS domain"/>
    <property type="match status" value="1"/>
</dbReference>
<dbReference type="EMBL" id="LWHQ01000015">
    <property type="protein sequence ID" value="OAS25743.1"/>
    <property type="molecule type" value="Genomic_DNA"/>
</dbReference>
<dbReference type="InterPro" id="IPR013655">
    <property type="entry name" value="PAS_fold_3"/>
</dbReference>
<organism evidence="2 3">
    <name type="scientific">Methylobacterium platani</name>
    <dbReference type="NCBI Taxonomy" id="427683"/>
    <lineage>
        <taxon>Bacteria</taxon>
        <taxon>Pseudomonadati</taxon>
        <taxon>Pseudomonadota</taxon>
        <taxon>Alphaproteobacteria</taxon>
        <taxon>Hyphomicrobiales</taxon>
        <taxon>Methylobacteriaceae</taxon>
        <taxon>Methylobacterium</taxon>
    </lineage>
</organism>
<dbReference type="AlphaFoldDB" id="A0A179SE68"/>
<name>A0A179SE68_9HYPH</name>
<evidence type="ECO:0000259" key="1">
    <source>
        <dbReference type="Pfam" id="PF08447"/>
    </source>
</evidence>
<dbReference type="Proteomes" id="UP000078316">
    <property type="component" value="Unassembled WGS sequence"/>
</dbReference>
<proteinExistence type="predicted"/>
<dbReference type="SUPFAM" id="SSF55785">
    <property type="entry name" value="PYP-like sensor domain (PAS domain)"/>
    <property type="match status" value="1"/>
</dbReference>
<dbReference type="STRING" id="427683.A5481_07840"/>
<comment type="caution">
    <text evidence="2">The sequence shown here is derived from an EMBL/GenBank/DDBJ whole genome shotgun (WGS) entry which is preliminary data.</text>
</comment>
<evidence type="ECO:0000313" key="3">
    <source>
        <dbReference type="Proteomes" id="UP000078316"/>
    </source>
</evidence>
<dbReference type="InterPro" id="IPR000014">
    <property type="entry name" value="PAS"/>
</dbReference>
<dbReference type="CDD" id="cd00130">
    <property type="entry name" value="PAS"/>
    <property type="match status" value="1"/>
</dbReference>
<accession>A0A179SE68</accession>
<gene>
    <name evidence="2" type="ORF">A5481_07840</name>
</gene>